<dbReference type="Gene3D" id="3.40.50.150">
    <property type="entry name" value="Vaccinia Virus protein VP39"/>
    <property type="match status" value="1"/>
</dbReference>
<dbReference type="Proteomes" id="UP001139994">
    <property type="component" value="Unassembled WGS sequence"/>
</dbReference>
<protein>
    <submittedName>
        <fullName evidence="2">FkbM family methyltransferase</fullName>
    </submittedName>
</protein>
<dbReference type="Pfam" id="PF05050">
    <property type="entry name" value="Methyltransf_21"/>
    <property type="match status" value="1"/>
</dbReference>
<dbReference type="InterPro" id="IPR006342">
    <property type="entry name" value="FkbM_mtfrase"/>
</dbReference>
<dbReference type="GO" id="GO:0032259">
    <property type="term" value="P:methylation"/>
    <property type="evidence" value="ECO:0007669"/>
    <property type="project" value="UniProtKB-KW"/>
</dbReference>
<sequence length="362" mass="40715">MFDRQSHRQLLIYGARLAGQRVQAYLADRDIGVDGYLDRDESLFEVDGIPVMTAGKWADRHDPSEACVIIGLFNNYVDVAQVVRDLQLLGFGRVMSLVEFVNYFPQDQPFRYWLVEGNFYRAHADRIAYLRAHLADETSRQLLDRIVEFRTSGNYQCLPPPSGRQYFPADLPDWPQPLRFIDCGAYIGDTVMEMREAGMDFAAVACFEPNLEYYSTLSRSVAGLNVVNFPCGVSSHNRRVGFDGALGAGGHLAESGADTVTCVCIDDAVPGFAPNLIKMDIEGEEPQALEGARQTLVRHRPNLAISVYHRAEHLWTIFEQLQGYALGYRFYLRCHAQSTFDTVLYAVTSYKANMQAEDSPHG</sequence>
<dbReference type="EMBL" id="JAOSLA010000021">
    <property type="protein sequence ID" value="MCU7239310.1"/>
    <property type="molecule type" value="Genomic_DNA"/>
</dbReference>
<dbReference type="GO" id="GO:0008168">
    <property type="term" value="F:methyltransferase activity"/>
    <property type="evidence" value="ECO:0007669"/>
    <property type="project" value="UniProtKB-KW"/>
</dbReference>
<evidence type="ECO:0000313" key="3">
    <source>
        <dbReference type="Proteomes" id="UP001139994"/>
    </source>
</evidence>
<dbReference type="InterPro" id="IPR052514">
    <property type="entry name" value="SAM-dependent_MTase"/>
</dbReference>
<accession>A0ABT2VC71</accession>
<dbReference type="InterPro" id="IPR029063">
    <property type="entry name" value="SAM-dependent_MTases_sf"/>
</dbReference>
<evidence type="ECO:0000259" key="1">
    <source>
        <dbReference type="Pfam" id="PF05050"/>
    </source>
</evidence>
<dbReference type="NCBIfam" id="TIGR01444">
    <property type="entry name" value="fkbM_fam"/>
    <property type="match status" value="1"/>
</dbReference>
<dbReference type="PANTHER" id="PTHR34203">
    <property type="entry name" value="METHYLTRANSFERASE, FKBM FAMILY PROTEIN"/>
    <property type="match status" value="1"/>
</dbReference>
<reference evidence="2" key="1">
    <citation type="journal article" date="2022" name="Microbiol. Spectr.">
        <title>An Nuclear Magnetic Resonance Fingerprint Matching Approach for the Identification and Structural Re-Evaluation of Pseudomonas Lipopeptides.</title>
        <authorList>
            <person name="De Roo V."/>
            <person name="Verleysen Y."/>
            <person name="Kovacs B."/>
            <person name="De Vleeschouwer M."/>
            <person name="Muangkaew P."/>
            <person name="Girard L."/>
            <person name="Hofte M."/>
            <person name="De Mot R."/>
            <person name="Madder A."/>
            <person name="Geudens N."/>
            <person name="Martins J.C."/>
        </authorList>
    </citation>
    <scope>NUCLEOTIDE SEQUENCE</scope>
    <source>
        <strain evidence="2">COR51</strain>
    </source>
</reference>
<dbReference type="PANTHER" id="PTHR34203:SF15">
    <property type="entry name" value="SLL1173 PROTEIN"/>
    <property type="match status" value="1"/>
</dbReference>
<gene>
    <name evidence="2" type="ORF">OC929_14760</name>
</gene>
<keyword evidence="3" id="KW-1185">Reference proteome</keyword>
<keyword evidence="2" id="KW-0489">Methyltransferase</keyword>
<name>A0ABT2VC71_9PSED</name>
<dbReference type="RefSeq" id="WP_262951838.1">
    <property type="nucleotide sequence ID" value="NZ_JAOSLA010000021.1"/>
</dbReference>
<proteinExistence type="predicted"/>
<reference evidence="2" key="2">
    <citation type="submission" date="2022-09" db="EMBL/GenBank/DDBJ databases">
        <authorList>
            <person name="Cesa-Luna C."/>
            <person name="Girard L."/>
            <person name="Lood C."/>
            <person name="Hofte M."/>
            <person name="De Mot R."/>
        </authorList>
    </citation>
    <scope>NUCLEOTIDE SEQUENCE</scope>
    <source>
        <strain evidence="2">COR51</strain>
    </source>
</reference>
<organism evidence="2 3">
    <name type="scientific">Pseudomonas peradeniyensis</name>
    <dbReference type="NCBI Taxonomy" id="2745488"/>
    <lineage>
        <taxon>Bacteria</taxon>
        <taxon>Pseudomonadati</taxon>
        <taxon>Pseudomonadota</taxon>
        <taxon>Gammaproteobacteria</taxon>
        <taxon>Pseudomonadales</taxon>
        <taxon>Pseudomonadaceae</taxon>
        <taxon>Pseudomonas</taxon>
    </lineage>
</organism>
<reference evidence="2" key="3">
    <citation type="journal article" date="2023" name="mSystems">
        <title>Charting the Lipopeptidome of Nonpathogenic Pseudomonas.</title>
        <authorList>
            <person name="Cesa-Luna C."/>
            <person name="Geudens N."/>
            <person name="Girard L."/>
            <person name="De Roo V."/>
            <person name="Maklad H.R."/>
            <person name="Martins J.C."/>
            <person name="Hofte M."/>
            <person name="De Mot R."/>
        </authorList>
    </citation>
    <scope>NUCLEOTIDE SEQUENCE</scope>
    <source>
        <strain evidence="2">COR51</strain>
    </source>
</reference>
<comment type="caution">
    <text evidence="2">The sequence shown here is derived from an EMBL/GenBank/DDBJ whole genome shotgun (WGS) entry which is preliminary data.</text>
</comment>
<evidence type="ECO:0000313" key="2">
    <source>
        <dbReference type="EMBL" id="MCU7239310.1"/>
    </source>
</evidence>
<feature type="domain" description="Methyltransferase FkbM" evidence="1">
    <location>
        <begin position="182"/>
        <end position="321"/>
    </location>
</feature>
<keyword evidence="2" id="KW-0808">Transferase</keyword>
<dbReference type="SUPFAM" id="SSF53335">
    <property type="entry name" value="S-adenosyl-L-methionine-dependent methyltransferases"/>
    <property type="match status" value="1"/>
</dbReference>